<dbReference type="EMBL" id="KI299899">
    <property type="protein sequence ID" value="ERZ97081.1"/>
    <property type="molecule type" value="Genomic_DNA"/>
</dbReference>
<keyword evidence="1" id="KW-0812">Transmembrane</keyword>
<protein>
    <submittedName>
        <fullName evidence="2">Uncharacterized protein</fullName>
    </submittedName>
</protein>
<reference evidence="2" key="1">
    <citation type="submission" date="2013-07" db="EMBL/GenBank/DDBJ databases">
        <title>The genome of an arbuscular mycorrhizal fungus provides insights into the evolution of the oldest plant symbiosis.</title>
        <authorList>
            <consortium name="DOE Joint Genome Institute"/>
            <person name="Tisserant E."/>
            <person name="Malbreil M."/>
            <person name="Kuo A."/>
            <person name="Kohler A."/>
            <person name="Symeonidi A."/>
            <person name="Balestrini R."/>
            <person name="Charron P."/>
            <person name="Duensing N."/>
            <person name="Frei-dit-Frey N."/>
            <person name="Gianinazzi-Pearson V."/>
            <person name="Gilbert B."/>
            <person name="Handa Y."/>
            <person name="Hijri M."/>
            <person name="Kaul R."/>
            <person name="Kawaguchi M."/>
            <person name="Krajinski F."/>
            <person name="Lammers P."/>
            <person name="Lapierre D."/>
            <person name="Masclaux F.G."/>
            <person name="Murat C."/>
            <person name="Morin E."/>
            <person name="Ndikumana S."/>
            <person name="Pagni M."/>
            <person name="Petitpierre D."/>
            <person name="Requena N."/>
            <person name="Rosikiewicz P."/>
            <person name="Riley R."/>
            <person name="Saito K."/>
            <person name="San Clemente H."/>
            <person name="Shapiro H."/>
            <person name="van Tuinen D."/>
            <person name="Becard G."/>
            <person name="Bonfante P."/>
            <person name="Paszkowski U."/>
            <person name="Shachar-Hill Y."/>
            <person name="Young J.P."/>
            <person name="Sanders I.R."/>
            <person name="Henrissat B."/>
            <person name="Rensing S.A."/>
            <person name="Grigoriev I.V."/>
            <person name="Corradi N."/>
            <person name="Roux C."/>
            <person name="Martin F."/>
        </authorList>
    </citation>
    <scope>NUCLEOTIDE SEQUENCE</scope>
    <source>
        <strain evidence="2">DAOM 197198</strain>
    </source>
</reference>
<evidence type="ECO:0000256" key="1">
    <source>
        <dbReference type="SAM" id="Phobius"/>
    </source>
</evidence>
<proteinExistence type="predicted"/>
<name>U9SPQ3_RHIID</name>
<keyword evidence="1" id="KW-1133">Transmembrane helix</keyword>
<gene>
    <name evidence="2" type="ORF">GLOINDRAFT_11941</name>
</gene>
<evidence type="ECO:0000313" key="2">
    <source>
        <dbReference type="EMBL" id="ERZ97081.1"/>
    </source>
</evidence>
<sequence>MNTTNLSQQGSIKPRFGSELDISVLPIGIYGEYLVMVIGIFHYFDENVL</sequence>
<keyword evidence="1" id="KW-0472">Membrane</keyword>
<dbReference type="AlphaFoldDB" id="U9SPQ3"/>
<feature type="transmembrane region" description="Helical" evidence="1">
    <location>
        <begin position="20"/>
        <end position="44"/>
    </location>
</feature>
<organism evidence="2">
    <name type="scientific">Rhizophagus irregularis (strain DAOM 181602 / DAOM 197198 / MUCL 43194)</name>
    <name type="common">Arbuscular mycorrhizal fungus</name>
    <name type="synonym">Glomus intraradices</name>
    <dbReference type="NCBI Taxonomy" id="747089"/>
    <lineage>
        <taxon>Eukaryota</taxon>
        <taxon>Fungi</taxon>
        <taxon>Fungi incertae sedis</taxon>
        <taxon>Mucoromycota</taxon>
        <taxon>Glomeromycotina</taxon>
        <taxon>Glomeromycetes</taxon>
        <taxon>Glomerales</taxon>
        <taxon>Glomeraceae</taxon>
        <taxon>Rhizophagus</taxon>
    </lineage>
</organism>
<accession>U9SPQ3</accession>
<dbReference type="HOGENOM" id="CLU_3143788_0_0_1"/>